<evidence type="ECO:0000256" key="1">
    <source>
        <dbReference type="SAM" id="SignalP"/>
    </source>
</evidence>
<dbReference type="Proteomes" id="UP000289738">
    <property type="component" value="Chromosome B06"/>
</dbReference>
<dbReference type="AlphaFoldDB" id="A0A444YQP0"/>
<feature type="signal peptide" evidence="1">
    <location>
        <begin position="1"/>
        <end position="28"/>
    </location>
</feature>
<sequence>MIHRNVQRLLLLLLFLGFSSYLLLSASAVPATRTQNLDGEESEDASLLLSLAKNMQKLENNVKDVVIDVEERFINRRMDLETQDYEGTGANKDHDPKSPGSV</sequence>
<gene>
    <name evidence="2" type="ORF">Ahy_B06g083944</name>
</gene>
<dbReference type="Gramene" id="arahy.Tifrunner.gnm2.ann2.Ah16g351800.1">
    <property type="protein sequence ID" value="arahy.Tifrunner.gnm2.ann2.Ah16g351800.1-CDS"/>
    <property type="gene ID" value="arahy.Tifrunner.gnm2.ann2.Ah16g351800"/>
</dbReference>
<dbReference type="EMBL" id="SDMP01000016">
    <property type="protein sequence ID" value="RYR04280.1"/>
    <property type="molecule type" value="Genomic_DNA"/>
</dbReference>
<dbReference type="PANTHER" id="PTHR33474">
    <property type="entry name" value="TRANSMEMBRANE PROTEIN"/>
    <property type="match status" value="1"/>
</dbReference>
<evidence type="ECO:0000313" key="2">
    <source>
        <dbReference type="EMBL" id="RYR04280.1"/>
    </source>
</evidence>
<comment type="caution">
    <text evidence="2">The sequence shown here is derived from an EMBL/GenBank/DDBJ whole genome shotgun (WGS) entry which is preliminary data.</text>
</comment>
<protein>
    <recommendedName>
        <fullName evidence="4">Rx N-terminal domain-containing protein</fullName>
    </recommendedName>
</protein>
<reference evidence="2 3" key="1">
    <citation type="submission" date="2019-01" db="EMBL/GenBank/DDBJ databases">
        <title>Sequencing of cultivated peanut Arachis hypogaea provides insights into genome evolution and oil improvement.</title>
        <authorList>
            <person name="Chen X."/>
        </authorList>
    </citation>
    <scope>NUCLEOTIDE SEQUENCE [LARGE SCALE GENOMIC DNA]</scope>
    <source>
        <strain evidence="3">cv. Fuhuasheng</strain>
        <tissue evidence="2">Leaves</tissue>
    </source>
</reference>
<dbReference type="OrthoDB" id="693939at2759"/>
<feature type="chain" id="PRO_5019202494" description="Rx N-terminal domain-containing protein" evidence="1">
    <location>
        <begin position="29"/>
        <end position="102"/>
    </location>
</feature>
<proteinExistence type="predicted"/>
<evidence type="ECO:0000313" key="3">
    <source>
        <dbReference type="Proteomes" id="UP000289738"/>
    </source>
</evidence>
<evidence type="ECO:0008006" key="4">
    <source>
        <dbReference type="Google" id="ProtNLM"/>
    </source>
</evidence>
<dbReference type="STRING" id="3818.A0A444YQP0"/>
<accession>A0A444YQP0</accession>
<keyword evidence="1" id="KW-0732">Signal</keyword>
<dbReference type="PANTHER" id="PTHR33474:SF28">
    <property type="entry name" value="OS01G0815400 PROTEIN"/>
    <property type="match status" value="1"/>
</dbReference>
<name>A0A444YQP0_ARAHY</name>
<keyword evidence="3" id="KW-1185">Reference proteome</keyword>
<organism evidence="2 3">
    <name type="scientific">Arachis hypogaea</name>
    <name type="common">Peanut</name>
    <dbReference type="NCBI Taxonomy" id="3818"/>
    <lineage>
        <taxon>Eukaryota</taxon>
        <taxon>Viridiplantae</taxon>
        <taxon>Streptophyta</taxon>
        <taxon>Embryophyta</taxon>
        <taxon>Tracheophyta</taxon>
        <taxon>Spermatophyta</taxon>
        <taxon>Magnoliopsida</taxon>
        <taxon>eudicotyledons</taxon>
        <taxon>Gunneridae</taxon>
        <taxon>Pentapetalae</taxon>
        <taxon>rosids</taxon>
        <taxon>fabids</taxon>
        <taxon>Fabales</taxon>
        <taxon>Fabaceae</taxon>
        <taxon>Papilionoideae</taxon>
        <taxon>50 kb inversion clade</taxon>
        <taxon>dalbergioids sensu lato</taxon>
        <taxon>Dalbergieae</taxon>
        <taxon>Pterocarpus clade</taxon>
        <taxon>Arachis</taxon>
    </lineage>
</organism>